<reference evidence="7 8" key="1">
    <citation type="submission" date="2016-06" db="EMBL/GenBank/DDBJ databases">
        <title>Complete genome sequences of Bordetella bronchialis and Bordetella flabilis.</title>
        <authorList>
            <person name="LiPuma J.J."/>
            <person name="Spilker T."/>
        </authorList>
    </citation>
    <scope>NUCLEOTIDE SEQUENCE [LARGE SCALE GENOMIC DNA]</scope>
    <source>
        <strain evidence="7 8">AU10664</strain>
    </source>
</reference>
<feature type="domain" description="N-acetylmuramoyl-L-alanine amidase" evidence="6">
    <location>
        <begin position="7"/>
        <end position="157"/>
    </location>
</feature>
<dbReference type="AlphaFoldDB" id="A0A193GMQ1"/>
<dbReference type="GO" id="GO:0071555">
    <property type="term" value="P:cell wall organization"/>
    <property type="evidence" value="ECO:0007669"/>
    <property type="project" value="UniProtKB-KW"/>
</dbReference>
<dbReference type="FunFam" id="3.40.80.10:FF:000003">
    <property type="entry name" value="N-acetylmuramoyl-L-alanine amidase"/>
    <property type="match status" value="1"/>
</dbReference>
<dbReference type="SUPFAM" id="SSF55846">
    <property type="entry name" value="N-acetylmuramoyl-L-alanine amidase-like"/>
    <property type="match status" value="1"/>
</dbReference>
<gene>
    <name evidence="7" type="ORF">BAU07_23950</name>
</gene>
<dbReference type="Proteomes" id="UP000091926">
    <property type="component" value="Chromosome"/>
</dbReference>
<dbReference type="InterPro" id="IPR036505">
    <property type="entry name" value="Amidase/PGRP_sf"/>
</dbReference>
<evidence type="ECO:0000313" key="8">
    <source>
        <dbReference type="Proteomes" id="UP000091926"/>
    </source>
</evidence>
<dbReference type="SUPFAM" id="SSF47090">
    <property type="entry name" value="PGBD-like"/>
    <property type="match status" value="1"/>
</dbReference>
<dbReference type="SMART" id="SM00644">
    <property type="entry name" value="Ami_2"/>
    <property type="match status" value="1"/>
</dbReference>
<accession>A0A193GMQ1</accession>
<dbReference type="Pfam" id="PF01510">
    <property type="entry name" value="Amidase_2"/>
    <property type="match status" value="1"/>
</dbReference>
<name>A0A193GMQ1_9BORD</name>
<dbReference type="InterPro" id="IPR036366">
    <property type="entry name" value="PGBDSf"/>
</dbReference>
<protein>
    <recommendedName>
        <fullName evidence="3">N-acetylmuramoyl-L-alanine amidase</fullName>
        <ecNumber evidence="3">3.5.1.28</ecNumber>
    </recommendedName>
</protein>
<dbReference type="GO" id="GO:0009254">
    <property type="term" value="P:peptidoglycan turnover"/>
    <property type="evidence" value="ECO:0007669"/>
    <property type="project" value="TreeGrafter"/>
</dbReference>
<dbReference type="InterPro" id="IPR051206">
    <property type="entry name" value="NAMLAA_amidase_2"/>
</dbReference>
<dbReference type="Gene3D" id="1.10.101.10">
    <property type="entry name" value="PGBD-like superfamily/PGBD"/>
    <property type="match status" value="1"/>
</dbReference>
<dbReference type="InterPro" id="IPR036365">
    <property type="entry name" value="PGBD-like_sf"/>
</dbReference>
<evidence type="ECO:0000256" key="4">
    <source>
        <dbReference type="ARBA" id="ARBA00022801"/>
    </source>
</evidence>
<proteinExistence type="inferred from homology"/>
<keyword evidence="8" id="KW-1185">Reference proteome</keyword>
<dbReference type="KEGG" id="bfz:BAU07_23950"/>
<evidence type="ECO:0000256" key="2">
    <source>
        <dbReference type="ARBA" id="ARBA00007553"/>
    </source>
</evidence>
<comment type="similarity">
    <text evidence="2">Belongs to the N-acetylmuramoyl-L-alanine amidase 2 family.</text>
</comment>
<dbReference type="EC" id="3.5.1.28" evidence="3"/>
<dbReference type="GO" id="GO:0009253">
    <property type="term" value="P:peptidoglycan catabolic process"/>
    <property type="evidence" value="ECO:0007669"/>
    <property type="project" value="InterPro"/>
</dbReference>
<comment type="catalytic activity">
    <reaction evidence="1">
        <text>Hydrolyzes the link between N-acetylmuramoyl residues and L-amino acid residues in certain cell-wall glycopeptides.</text>
        <dbReference type="EC" id="3.5.1.28"/>
    </reaction>
</comment>
<dbReference type="Gene3D" id="3.40.80.10">
    <property type="entry name" value="Peptidoglycan recognition protein-like"/>
    <property type="match status" value="1"/>
</dbReference>
<sequence>MAPIDYNSYRSTKGFNSRVRFLVMHYTASDFAGSTKATGPSVSAHYLVPDPDDATYKAAGFEGVRVFNLVDENDRAWHAGVSAWRGRTNLNDTSLGIEIVNQASYQDGTFTFPPFHPQQAKAVKDLALNILQRYPDITPTNVVGHADIAPGRKSDPGPMFPWRDFHQAGVGAWYEEDVKARFVARYTDTPLAQDEALRQFRKYGYDTSAATNPAGFKNLVRAFQLHFRPQNYDGVLDVETAAILSALVEKYS</sequence>
<dbReference type="EMBL" id="CP016172">
    <property type="protein sequence ID" value="ANN80736.1"/>
    <property type="molecule type" value="Genomic_DNA"/>
</dbReference>
<dbReference type="PANTHER" id="PTHR30417:SF12">
    <property type="entry name" value="N-ACETYLMURAMOYL-L-ALANINE AMIDASE"/>
    <property type="match status" value="1"/>
</dbReference>
<dbReference type="STRING" id="463014.BAU07_23950"/>
<dbReference type="CDD" id="cd06583">
    <property type="entry name" value="PGRP"/>
    <property type="match status" value="1"/>
</dbReference>
<dbReference type="GO" id="GO:0008745">
    <property type="term" value="F:N-acetylmuramoyl-L-alanine amidase activity"/>
    <property type="evidence" value="ECO:0007669"/>
    <property type="project" value="UniProtKB-EC"/>
</dbReference>
<dbReference type="OrthoDB" id="9794842at2"/>
<evidence type="ECO:0000256" key="3">
    <source>
        <dbReference type="ARBA" id="ARBA00011901"/>
    </source>
</evidence>
<dbReference type="PANTHER" id="PTHR30417">
    <property type="entry name" value="N-ACETYLMURAMOYL-L-ALANINE AMIDASE AMID"/>
    <property type="match status" value="1"/>
</dbReference>
<evidence type="ECO:0000259" key="6">
    <source>
        <dbReference type="SMART" id="SM00644"/>
    </source>
</evidence>
<keyword evidence="5" id="KW-0961">Cell wall biogenesis/degradation</keyword>
<evidence type="ECO:0000256" key="1">
    <source>
        <dbReference type="ARBA" id="ARBA00001561"/>
    </source>
</evidence>
<organism evidence="7 8">
    <name type="scientific">Bordetella flabilis</name>
    <dbReference type="NCBI Taxonomy" id="463014"/>
    <lineage>
        <taxon>Bacteria</taxon>
        <taxon>Pseudomonadati</taxon>
        <taxon>Pseudomonadota</taxon>
        <taxon>Betaproteobacteria</taxon>
        <taxon>Burkholderiales</taxon>
        <taxon>Alcaligenaceae</taxon>
        <taxon>Bordetella</taxon>
    </lineage>
</organism>
<keyword evidence="4" id="KW-0378">Hydrolase</keyword>
<evidence type="ECO:0000256" key="5">
    <source>
        <dbReference type="ARBA" id="ARBA00023316"/>
    </source>
</evidence>
<evidence type="ECO:0000313" key="7">
    <source>
        <dbReference type="EMBL" id="ANN80736.1"/>
    </source>
</evidence>
<dbReference type="InterPro" id="IPR002502">
    <property type="entry name" value="Amidase_domain"/>
</dbReference>
<dbReference type="GO" id="GO:0019867">
    <property type="term" value="C:outer membrane"/>
    <property type="evidence" value="ECO:0007669"/>
    <property type="project" value="TreeGrafter"/>
</dbReference>